<name>A0A2G5U7N5_9PELO</name>
<dbReference type="EMBL" id="PDUG01000004">
    <property type="protein sequence ID" value="PIC35381.1"/>
    <property type="molecule type" value="Genomic_DNA"/>
</dbReference>
<proteinExistence type="predicted"/>
<accession>A0A2G5U7N5</accession>
<keyword evidence="4" id="KW-1185">Reference proteome</keyword>
<gene>
    <name evidence="3" type="primary">Cnig_chr_IV.g14761</name>
    <name evidence="1" type="synonym">Cnig_chr_V.g16494</name>
    <name evidence="2" type="synonym">Cnig_chr_V.g19193</name>
    <name evidence="3" type="ORF">B9Z55_014761</name>
    <name evidence="1" type="ORF">B9Z55_016494</name>
    <name evidence="2" type="ORF">B9Z55_019193</name>
</gene>
<dbReference type="Proteomes" id="UP000230233">
    <property type="component" value="Chromosome IV"/>
</dbReference>
<protein>
    <submittedName>
        <fullName evidence="3">Uncharacterized protein</fullName>
    </submittedName>
</protein>
<evidence type="ECO:0000313" key="2">
    <source>
        <dbReference type="EMBL" id="PIC26692.1"/>
    </source>
</evidence>
<dbReference type="AlphaFoldDB" id="A0A2G5U7N5"/>
<organism evidence="3 4">
    <name type="scientific">Caenorhabditis nigoni</name>
    <dbReference type="NCBI Taxonomy" id="1611254"/>
    <lineage>
        <taxon>Eukaryota</taxon>
        <taxon>Metazoa</taxon>
        <taxon>Ecdysozoa</taxon>
        <taxon>Nematoda</taxon>
        <taxon>Chromadorea</taxon>
        <taxon>Rhabditida</taxon>
        <taxon>Rhabditina</taxon>
        <taxon>Rhabditomorpha</taxon>
        <taxon>Rhabditoidea</taxon>
        <taxon>Rhabditidae</taxon>
        <taxon>Peloderinae</taxon>
        <taxon>Caenorhabditis</taxon>
    </lineage>
</organism>
<sequence length="81" mass="9666">MMIESVGEYQALVKLCVISFNDREIRNHCIMLSPTTVRRPATLIQHLATKHQYWNLWDKEQGQPRSRRRCQEESNVYKVSF</sequence>
<reference evidence="3" key="2">
    <citation type="journal article" date="2018" name="Science">
        <title>Rapid genome shrinkage in a self-fertile nematode reveals sperm competition proteins.</title>
        <authorList>
            <person name="Yin D."/>
            <person name="Schwarz E.M."/>
            <person name="Thomas C.G."/>
            <person name="Felde R.L."/>
            <person name="Korf I.F."/>
            <person name="Cutter A.D."/>
            <person name="Schartner C.M."/>
            <person name="Ralston E.J."/>
            <person name="Meyer B.J."/>
            <person name="Haag E.S."/>
        </authorList>
    </citation>
    <scope>NUCLEOTIDE SEQUENCE</scope>
    <source>
        <strain evidence="3">JU1422</strain>
    </source>
</reference>
<reference evidence="4" key="1">
    <citation type="submission" date="2017-10" db="EMBL/GenBank/DDBJ databases">
        <title>Rapid genome shrinkage in a self-fertile nematode reveals novel sperm competition proteins.</title>
        <authorList>
            <person name="Yin D."/>
            <person name="Schwarz E.M."/>
            <person name="Thomas C.G."/>
            <person name="Felde R.L."/>
            <person name="Korf I.F."/>
            <person name="Cutter A.D."/>
            <person name="Schartner C.M."/>
            <person name="Ralston E.J."/>
            <person name="Meyer B.J."/>
            <person name="Haag E.S."/>
        </authorList>
    </citation>
    <scope>NUCLEOTIDE SEQUENCE [LARGE SCALE GENOMIC DNA]</scope>
    <source>
        <strain evidence="4">JU1422</strain>
    </source>
</reference>
<comment type="caution">
    <text evidence="3">The sequence shown here is derived from an EMBL/GenBank/DDBJ whole genome shotgun (WGS) entry which is preliminary data.</text>
</comment>
<dbReference type="EMBL" id="PDUG01000005">
    <property type="protein sequence ID" value="PIC26692.1"/>
    <property type="molecule type" value="Genomic_DNA"/>
</dbReference>
<evidence type="ECO:0000313" key="3">
    <source>
        <dbReference type="EMBL" id="PIC35381.1"/>
    </source>
</evidence>
<dbReference type="EMBL" id="PDUG01000005">
    <property type="protein sequence ID" value="PIC22432.1"/>
    <property type="molecule type" value="Genomic_DNA"/>
</dbReference>
<evidence type="ECO:0000313" key="1">
    <source>
        <dbReference type="EMBL" id="PIC22432.1"/>
    </source>
</evidence>
<dbReference type="Proteomes" id="UP000230233">
    <property type="component" value="Chromosome V"/>
</dbReference>
<evidence type="ECO:0000313" key="4">
    <source>
        <dbReference type="Proteomes" id="UP000230233"/>
    </source>
</evidence>